<dbReference type="VEuPathDB" id="VectorBase:GPAI036115"/>
<dbReference type="GO" id="GO:0006508">
    <property type="term" value="P:proteolysis"/>
    <property type="evidence" value="ECO:0007669"/>
    <property type="project" value="InterPro"/>
</dbReference>
<dbReference type="InterPro" id="IPR043504">
    <property type="entry name" value="Peptidase_S1_PA_chymotrypsin"/>
</dbReference>
<protein>
    <recommendedName>
        <fullName evidence="3">Peptidase S1 domain-containing protein</fullName>
    </recommendedName>
</protein>
<reference evidence="5" key="1">
    <citation type="submission" date="2014-03" db="EMBL/GenBank/DDBJ databases">
        <authorList>
            <person name="Aksoy S."/>
            <person name="Warren W."/>
            <person name="Wilson R.K."/>
        </authorList>
    </citation>
    <scope>NUCLEOTIDE SEQUENCE [LARGE SCALE GENOMIC DNA]</scope>
    <source>
        <strain evidence="5">IAEA</strain>
    </source>
</reference>
<keyword evidence="1" id="KW-1015">Disulfide bond</keyword>
<dbReference type="EnsemblMetazoa" id="GPAI036115-RA">
    <property type="protein sequence ID" value="GPAI036115-PA"/>
    <property type="gene ID" value="GPAI036115"/>
</dbReference>
<evidence type="ECO:0000256" key="2">
    <source>
        <dbReference type="SAM" id="MobiDB-lite"/>
    </source>
</evidence>
<evidence type="ECO:0000313" key="4">
    <source>
        <dbReference type="EnsemblMetazoa" id="GPAI036115-PA"/>
    </source>
</evidence>
<dbReference type="PANTHER" id="PTHR24271:SF50">
    <property type="match status" value="1"/>
</dbReference>
<feature type="domain" description="Peptidase S1" evidence="3">
    <location>
        <begin position="529"/>
        <end position="788"/>
    </location>
</feature>
<accession>A0A1B0A6T9</accession>
<proteinExistence type="predicted"/>
<dbReference type="SUPFAM" id="SSF50494">
    <property type="entry name" value="Trypsin-like serine proteases"/>
    <property type="match status" value="4"/>
</dbReference>
<evidence type="ECO:0000259" key="3">
    <source>
        <dbReference type="PROSITE" id="PS50240"/>
    </source>
</evidence>
<dbReference type="AlphaFoldDB" id="A0A1B0A6T9"/>
<sequence length="1064" mass="119002">MITTDVSLDPLVGLFLGIPMYAAVLRLGMFARGHCESDSSKGVKSVDGDDNIDDDNDDDDDDDGDDDRELVLALTGGNVDANFFLHRLDPTKLEQPTGYAKYVVWLGWDINGTAGARGIGVILSKNIILTNYAINLSNKVTYVGDKKISASGFVIYGLSAFVQRPPKEQLIEWKKAISYTTSIWPQSSGLQIALIKLNKNMKLNSKQAAVMPLPSDDHKKVGKKCVVVGWGHTSGGHIVQTRAIIVRKDKCNKHLYESSSEDTDKIICIDVPDAAIKTHCEHFTSGAPLICEGRLTCIVSWQWICDGRVPRPCASVYKLRNWIKARIEGLGNLSKWEKDTKFSKYVVWHGLDALGIKTVLGMGVILDKNTVLTSYTINLTNAAAYYQDVPMPVYGFVVYGIPHHVKEIPISKDMDWNEMTNFGYKLHPKPFQPQIALIKLNDPMKLDSHTAAAISLPIVDIEEDPVSCVVVGFGLEHDEDIVETQAVIVKPDECRRRIPDLYEEAICIDMPAKGETTHCDQFFPGAPLICDGQLIGIFVVEKTKEISFRKFLSAELRRAASVMLMHWTRYDTGRIIGIGTLIKDNVVLTNYADNLNTNLLQFSFAMAKLRGFAVYGLPRFVKDVPEHSLVNWAKAINYGKNLPPKSFETQIALIKLSRRLKLNVREVAVAPLPDKEQNIKDLQKSDCVVVAWGSLLYEDLVETKAVVLSMDKCKRMIPELYTNVICIDVPDSAHETTTHCNHFSNGSPLICNGVLTAVVSRQNPCNGSKPRICASVYKFRNWITTGIGLLGAHIPQLEEFTSYTKHMVWWGWRTTDKKYITYSVGVILNEKVILTSYAVNLSKVMTVIDNEAKELQGFTVFGIPNLLREIPSRNSVYWKEAVCYKFEENPKPFEPQIALIKLSSEIKLNDKTAAAVELPTEEYIVSEKANCVVVGFGRNYSDKIVQIKAIIIRKDVCRSQIPNIYDEAICIDLPVDPDEDINHCNLYGDGAPLICNGILTCIVSWQKPCIHQVPRPCASVNYFRSWITLRAEELKSSSLSQIHSKIIVQKLIRTSLVIKCEHIK</sequence>
<dbReference type="STRING" id="7398.A0A1B0A6T9"/>
<evidence type="ECO:0000256" key="1">
    <source>
        <dbReference type="ARBA" id="ARBA00023157"/>
    </source>
</evidence>
<dbReference type="SMART" id="SM00020">
    <property type="entry name" value="Tryp_SPc"/>
    <property type="match status" value="1"/>
</dbReference>
<feature type="region of interest" description="Disordered" evidence="2">
    <location>
        <begin position="36"/>
        <end position="66"/>
    </location>
</feature>
<dbReference type="InterPro" id="IPR001254">
    <property type="entry name" value="Trypsin_dom"/>
</dbReference>
<feature type="compositionally biased region" description="Basic and acidic residues" evidence="2">
    <location>
        <begin position="36"/>
        <end position="47"/>
    </location>
</feature>
<dbReference type="GO" id="GO:0004252">
    <property type="term" value="F:serine-type endopeptidase activity"/>
    <property type="evidence" value="ECO:0007669"/>
    <property type="project" value="InterPro"/>
</dbReference>
<evidence type="ECO:0000313" key="5">
    <source>
        <dbReference type="Proteomes" id="UP000092445"/>
    </source>
</evidence>
<feature type="compositionally biased region" description="Acidic residues" evidence="2">
    <location>
        <begin position="48"/>
        <end position="66"/>
    </location>
</feature>
<keyword evidence="5" id="KW-1185">Reference proteome</keyword>
<dbReference type="InterPro" id="IPR009003">
    <property type="entry name" value="Peptidase_S1_PA"/>
</dbReference>
<dbReference type="Proteomes" id="UP000092445">
    <property type="component" value="Unassembled WGS sequence"/>
</dbReference>
<dbReference type="PANTHER" id="PTHR24271">
    <property type="entry name" value="KALLIKREIN-RELATED"/>
    <property type="match status" value="1"/>
</dbReference>
<dbReference type="PROSITE" id="PS50240">
    <property type="entry name" value="TRYPSIN_DOM"/>
    <property type="match status" value="3"/>
</dbReference>
<feature type="domain" description="Peptidase S1" evidence="3">
    <location>
        <begin position="884"/>
        <end position="1032"/>
    </location>
</feature>
<reference evidence="4" key="2">
    <citation type="submission" date="2020-05" db="UniProtKB">
        <authorList>
            <consortium name="EnsemblMetazoa"/>
        </authorList>
    </citation>
    <scope>IDENTIFICATION</scope>
    <source>
        <strain evidence="4">IAEA</strain>
    </source>
</reference>
<name>A0A1B0A6T9_GLOPL</name>
<organism evidence="4 5">
    <name type="scientific">Glossina pallidipes</name>
    <name type="common">Tsetse fly</name>
    <dbReference type="NCBI Taxonomy" id="7398"/>
    <lineage>
        <taxon>Eukaryota</taxon>
        <taxon>Metazoa</taxon>
        <taxon>Ecdysozoa</taxon>
        <taxon>Arthropoda</taxon>
        <taxon>Hexapoda</taxon>
        <taxon>Insecta</taxon>
        <taxon>Pterygota</taxon>
        <taxon>Neoptera</taxon>
        <taxon>Endopterygota</taxon>
        <taxon>Diptera</taxon>
        <taxon>Brachycera</taxon>
        <taxon>Muscomorpha</taxon>
        <taxon>Hippoboscoidea</taxon>
        <taxon>Glossinidae</taxon>
        <taxon>Glossina</taxon>
    </lineage>
</organism>
<dbReference type="Gene3D" id="2.40.10.10">
    <property type="entry name" value="Trypsin-like serine proteases"/>
    <property type="match status" value="6"/>
</dbReference>
<feature type="domain" description="Peptidase S1" evidence="3">
    <location>
        <begin position="74"/>
        <end position="328"/>
    </location>
</feature>
<dbReference type="Pfam" id="PF00089">
    <property type="entry name" value="Trypsin"/>
    <property type="match status" value="4"/>
</dbReference>